<evidence type="ECO:0008006" key="6">
    <source>
        <dbReference type="Google" id="ProtNLM"/>
    </source>
</evidence>
<organism evidence="4 5">
    <name type="scientific">Entamoeba nuttalli</name>
    <dbReference type="NCBI Taxonomy" id="412467"/>
    <lineage>
        <taxon>Eukaryota</taxon>
        <taxon>Amoebozoa</taxon>
        <taxon>Evosea</taxon>
        <taxon>Archamoebae</taxon>
        <taxon>Mastigamoebida</taxon>
        <taxon>Entamoebidae</taxon>
        <taxon>Entamoeba</taxon>
    </lineage>
</organism>
<accession>A0ABQ0DPW1</accession>
<dbReference type="PROSITE" id="PS50053">
    <property type="entry name" value="UBIQUITIN_2"/>
    <property type="match status" value="1"/>
</dbReference>
<protein>
    <recommendedName>
        <fullName evidence="6">Ubiquitin family protein</fullName>
    </recommendedName>
</protein>
<dbReference type="SMART" id="SM00727">
    <property type="entry name" value="STI1"/>
    <property type="match status" value="2"/>
</dbReference>
<dbReference type="InterPro" id="IPR009060">
    <property type="entry name" value="UBA-like_sf"/>
</dbReference>
<feature type="compositionally biased region" description="Polar residues" evidence="1">
    <location>
        <begin position="103"/>
        <end position="115"/>
    </location>
</feature>
<dbReference type="InterPro" id="IPR015496">
    <property type="entry name" value="Ubiquilin"/>
</dbReference>
<dbReference type="SMART" id="SM00165">
    <property type="entry name" value="UBA"/>
    <property type="match status" value="1"/>
</dbReference>
<dbReference type="SUPFAM" id="SSF54236">
    <property type="entry name" value="Ubiquitin-like"/>
    <property type="match status" value="1"/>
</dbReference>
<dbReference type="PANTHER" id="PTHR10677">
    <property type="entry name" value="UBIQUILIN"/>
    <property type="match status" value="1"/>
</dbReference>
<feature type="compositionally biased region" description="Low complexity" evidence="1">
    <location>
        <begin position="215"/>
        <end position="249"/>
    </location>
</feature>
<dbReference type="SMART" id="SM00213">
    <property type="entry name" value="UBQ"/>
    <property type="match status" value="1"/>
</dbReference>
<dbReference type="CDD" id="cd17039">
    <property type="entry name" value="Ubl_ubiquitin_like"/>
    <property type="match status" value="1"/>
</dbReference>
<dbReference type="PROSITE" id="PS50030">
    <property type="entry name" value="UBA"/>
    <property type="match status" value="1"/>
</dbReference>
<dbReference type="InterPro" id="IPR015940">
    <property type="entry name" value="UBA"/>
</dbReference>
<dbReference type="CDD" id="cd14324">
    <property type="entry name" value="UBA_Dsk2p_like"/>
    <property type="match status" value="1"/>
</dbReference>
<proteinExistence type="predicted"/>
<dbReference type="SUPFAM" id="SSF46934">
    <property type="entry name" value="UBA-like"/>
    <property type="match status" value="1"/>
</dbReference>
<dbReference type="InterPro" id="IPR006636">
    <property type="entry name" value="STI1_HS-bd"/>
</dbReference>
<evidence type="ECO:0000259" key="2">
    <source>
        <dbReference type="PROSITE" id="PS50030"/>
    </source>
</evidence>
<feature type="region of interest" description="Disordered" evidence="1">
    <location>
        <begin position="209"/>
        <end position="269"/>
    </location>
</feature>
<keyword evidence="5" id="KW-1185">Reference proteome</keyword>
<evidence type="ECO:0000256" key="1">
    <source>
        <dbReference type="SAM" id="MobiDB-lite"/>
    </source>
</evidence>
<evidence type="ECO:0000259" key="3">
    <source>
        <dbReference type="PROSITE" id="PS50053"/>
    </source>
</evidence>
<feature type="region of interest" description="Disordered" evidence="1">
    <location>
        <begin position="76"/>
        <end position="135"/>
    </location>
</feature>
<dbReference type="Gene3D" id="1.10.8.10">
    <property type="entry name" value="DNA helicase RuvA subunit, C-terminal domain"/>
    <property type="match status" value="1"/>
</dbReference>
<dbReference type="Proteomes" id="UP001628156">
    <property type="component" value="Unassembled WGS sequence"/>
</dbReference>
<gene>
    <name evidence="4" type="ORF">ENUP19_0224G0033</name>
</gene>
<sequence length="321" mass="36030">MKINVRLTYSSNTIEIIFDDNEFNGMTVSGIKEKIRNQQPDVAEFRLIFAGRVLKDDEVLSTLGINNNVTLHLVRSRSPTSVPSQPTPSSQSTPVSQPAQPTFQSNEQSTFQQPQMGNMPLPNFGGMGGFNGMGGMDMQQTMNMLQQNPQMLEQAINFLTQNPQAMRAMLMMNPQTAQMMNNPQFSMMFDQMISNPELLRMMISNNPLMGMAGMQQPQSTQQPNFQQPQSTQQPNFQQPQNAQQPNPFNLLFGQQPSQNSGLNQPQTAQPVQRNLHEVYANQINQLKEMGFFDEEENLRALQRVGGNVNAAVELLLQGPVY</sequence>
<dbReference type="Gene3D" id="1.10.260.100">
    <property type="match status" value="1"/>
</dbReference>
<dbReference type="InterPro" id="IPR000626">
    <property type="entry name" value="Ubiquitin-like_dom"/>
</dbReference>
<dbReference type="EMBL" id="BAAFRS010000224">
    <property type="protein sequence ID" value="GAB1224900.1"/>
    <property type="molecule type" value="Genomic_DNA"/>
</dbReference>
<dbReference type="PANTHER" id="PTHR10677:SF3">
    <property type="entry name" value="FI07626P-RELATED"/>
    <property type="match status" value="1"/>
</dbReference>
<feature type="compositionally biased region" description="Gly residues" evidence="1">
    <location>
        <begin position="125"/>
        <end position="135"/>
    </location>
</feature>
<dbReference type="Pfam" id="PF00627">
    <property type="entry name" value="UBA"/>
    <property type="match status" value="1"/>
</dbReference>
<feature type="compositionally biased region" description="Polar residues" evidence="1">
    <location>
        <begin position="252"/>
        <end position="269"/>
    </location>
</feature>
<evidence type="ECO:0000313" key="4">
    <source>
        <dbReference type="EMBL" id="GAB1224900.1"/>
    </source>
</evidence>
<name>A0ABQ0DPW1_9EUKA</name>
<dbReference type="Gene3D" id="3.10.20.90">
    <property type="entry name" value="Phosphatidylinositol 3-kinase Catalytic Subunit, Chain A, domain 1"/>
    <property type="match status" value="1"/>
</dbReference>
<evidence type="ECO:0000313" key="5">
    <source>
        <dbReference type="Proteomes" id="UP001628156"/>
    </source>
</evidence>
<feature type="domain" description="Ubiquitin-like" evidence="3">
    <location>
        <begin position="27"/>
        <end position="74"/>
    </location>
</feature>
<feature type="domain" description="UBA" evidence="2">
    <location>
        <begin position="274"/>
        <end position="318"/>
    </location>
</feature>
<dbReference type="Pfam" id="PF00240">
    <property type="entry name" value="ubiquitin"/>
    <property type="match status" value="1"/>
</dbReference>
<dbReference type="InterPro" id="IPR029071">
    <property type="entry name" value="Ubiquitin-like_domsf"/>
</dbReference>
<reference evidence="4 5" key="1">
    <citation type="journal article" date="2019" name="PLoS Negl. Trop. Dis.">
        <title>Whole genome sequencing of Entamoeba nuttalli reveals mammalian host-related molecular signatures and a novel octapeptide-repeat surface protein.</title>
        <authorList>
            <person name="Tanaka M."/>
            <person name="Makiuchi T."/>
            <person name="Komiyama T."/>
            <person name="Shiina T."/>
            <person name="Osaki K."/>
            <person name="Tachibana H."/>
        </authorList>
    </citation>
    <scope>NUCLEOTIDE SEQUENCE [LARGE SCALE GENOMIC DNA]</scope>
    <source>
        <strain evidence="4 5">P19-061405</strain>
    </source>
</reference>
<comment type="caution">
    <text evidence="4">The sequence shown here is derived from an EMBL/GenBank/DDBJ whole genome shotgun (WGS) entry which is preliminary data.</text>
</comment>
<feature type="compositionally biased region" description="Low complexity" evidence="1">
    <location>
        <begin position="78"/>
        <end position="102"/>
    </location>
</feature>